<name>A0A7X0VCW4_9ACTN</name>
<dbReference type="InterPro" id="IPR048254">
    <property type="entry name" value="CDP_ALCOHOL_P_TRANSF_CS"/>
</dbReference>
<keyword evidence="3" id="KW-0812">Transmembrane</keyword>
<comment type="caution">
    <text evidence="4">The sequence shown here is derived from an EMBL/GenBank/DDBJ whole genome shotgun (WGS) entry which is preliminary data.</text>
</comment>
<dbReference type="PROSITE" id="PS00379">
    <property type="entry name" value="CDP_ALCOHOL_P_TRANSF"/>
    <property type="match status" value="1"/>
</dbReference>
<dbReference type="InterPro" id="IPR000462">
    <property type="entry name" value="CDP-OH_P_trans"/>
</dbReference>
<dbReference type="Proteomes" id="UP000523955">
    <property type="component" value="Unassembled WGS sequence"/>
</dbReference>
<keyword evidence="3" id="KW-1133">Transmembrane helix</keyword>
<feature type="transmembrane region" description="Helical" evidence="3">
    <location>
        <begin position="45"/>
        <end position="62"/>
    </location>
</feature>
<feature type="transmembrane region" description="Helical" evidence="3">
    <location>
        <begin position="107"/>
        <end position="128"/>
    </location>
</feature>
<dbReference type="AlphaFoldDB" id="A0A7X0VCW4"/>
<organism evidence="4 5">
    <name type="scientific">Nocardioides luti</name>
    <dbReference type="NCBI Taxonomy" id="2761101"/>
    <lineage>
        <taxon>Bacteria</taxon>
        <taxon>Bacillati</taxon>
        <taxon>Actinomycetota</taxon>
        <taxon>Actinomycetes</taxon>
        <taxon>Propionibacteriales</taxon>
        <taxon>Nocardioidaceae</taxon>
        <taxon>Nocardioides</taxon>
    </lineage>
</organism>
<evidence type="ECO:0000313" key="4">
    <source>
        <dbReference type="EMBL" id="MBB6629457.1"/>
    </source>
</evidence>
<evidence type="ECO:0000256" key="1">
    <source>
        <dbReference type="ARBA" id="ARBA00022679"/>
    </source>
</evidence>
<dbReference type="GO" id="GO:0016780">
    <property type="term" value="F:phosphotransferase activity, for other substituted phosphate groups"/>
    <property type="evidence" value="ECO:0007669"/>
    <property type="project" value="InterPro"/>
</dbReference>
<gene>
    <name evidence="4" type="ORF">H5V45_19180</name>
</gene>
<dbReference type="InterPro" id="IPR043130">
    <property type="entry name" value="CDP-OH_PTrfase_TM_dom"/>
</dbReference>
<dbReference type="Pfam" id="PF01066">
    <property type="entry name" value="CDP-OH_P_transf"/>
    <property type="match status" value="1"/>
</dbReference>
<dbReference type="GO" id="GO:0008654">
    <property type="term" value="P:phospholipid biosynthetic process"/>
    <property type="evidence" value="ECO:0007669"/>
    <property type="project" value="InterPro"/>
</dbReference>
<dbReference type="EMBL" id="JACKXE010000002">
    <property type="protein sequence ID" value="MBB6629457.1"/>
    <property type="molecule type" value="Genomic_DNA"/>
</dbReference>
<dbReference type="Gene3D" id="1.20.120.1760">
    <property type="match status" value="1"/>
</dbReference>
<evidence type="ECO:0000313" key="5">
    <source>
        <dbReference type="Proteomes" id="UP000523955"/>
    </source>
</evidence>
<evidence type="ECO:0000256" key="3">
    <source>
        <dbReference type="SAM" id="Phobius"/>
    </source>
</evidence>
<feature type="transmembrane region" description="Helical" evidence="3">
    <location>
        <begin position="82"/>
        <end position="101"/>
    </location>
</feature>
<feature type="transmembrane region" description="Helical" evidence="3">
    <location>
        <begin position="189"/>
        <end position="206"/>
    </location>
</feature>
<protein>
    <submittedName>
        <fullName evidence="4">CDP-alcohol phosphatidyltransferase family protein</fullName>
    </submittedName>
</protein>
<keyword evidence="1 2" id="KW-0808">Transferase</keyword>
<comment type="similarity">
    <text evidence="2">Belongs to the CDP-alcohol phosphatidyltransferase class-I family.</text>
</comment>
<dbReference type="RefSeq" id="WP_185254783.1">
    <property type="nucleotide sequence ID" value="NZ_JACKXE010000002.1"/>
</dbReference>
<sequence length="239" mass="24932">MRLLGIERPSSADVMTLGNAACGAAAVLVVMSYAGRPVHELTHSGVRLVVILLMVGTIFDVLDGRFARRSGGSRLGPVLDSLADALSFGLAPAALLAEVAISGASRAGHVAVFAGFVLYVCGALLRLADFSSCRQGDTRFTGLPSPLAAVMLLSLALLTANTAVIAVGMGVVGLMMISRLSYPLQRGPVVGMAVVGWVFGFAGTLGVYDVRIFAVFVLLLVGLVMPLMPRLRPHFRHAT</sequence>
<feature type="transmembrane region" description="Helical" evidence="3">
    <location>
        <begin position="212"/>
        <end position="229"/>
    </location>
</feature>
<keyword evidence="3" id="KW-0472">Membrane</keyword>
<accession>A0A7X0VCW4</accession>
<feature type="transmembrane region" description="Helical" evidence="3">
    <location>
        <begin position="12"/>
        <end position="33"/>
    </location>
</feature>
<reference evidence="4 5" key="1">
    <citation type="submission" date="2020-08" db="EMBL/GenBank/DDBJ databases">
        <authorList>
            <person name="Seo M.-J."/>
        </authorList>
    </citation>
    <scope>NUCLEOTIDE SEQUENCE [LARGE SCALE GENOMIC DNA]</scope>
    <source>
        <strain evidence="4 5">KIGAM211</strain>
    </source>
</reference>
<proteinExistence type="inferred from homology"/>
<keyword evidence="5" id="KW-1185">Reference proteome</keyword>
<dbReference type="GO" id="GO:0016020">
    <property type="term" value="C:membrane"/>
    <property type="evidence" value="ECO:0007669"/>
    <property type="project" value="InterPro"/>
</dbReference>
<evidence type="ECO:0000256" key="2">
    <source>
        <dbReference type="RuleBase" id="RU003750"/>
    </source>
</evidence>